<dbReference type="PANTHER" id="PTHR42951:SF17">
    <property type="entry name" value="METALLO-BETA-LACTAMASE DOMAIN-CONTAINING PROTEIN"/>
    <property type="match status" value="1"/>
</dbReference>
<dbReference type="PANTHER" id="PTHR42951">
    <property type="entry name" value="METALLO-BETA-LACTAMASE DOMAIN-CONTAINING"/>
    <property type="match status" value="1"/>
</dbReference>
<reference evidence="2 3" key="1">
    <citation type="submission" date="2024-08" db="EMBL/GenBank/DDBJ databases">
        <title>Two novel Cytobacillus novel species.</title>
        <authorList>
            <person name="Liu G."/>
        </authorList>
    </citation>
    <scope>NUCLEOTIDE SEQUENCE [LARGE SCALE GENOMIC DNA]</scope>
    <source>
        <strain evidence="2 3">FJAT-54145</strain>
    </source>
</reference>
<keyword evidence="3" id="KW-1185">Reference proteome</keyword>
<evidence type="ECO:0000259" key="1">
    <source>
        <dbReference type="SMART" id="SM00849"/>
    </source>
</evidence>
<feature type="domain" description="Metallo-beta-lactamase" evidence="1">
    <location>
        <begin position="22"/>
        <end position="234"/>
    </location>
</feature>
<comment type="caution">
    <text evidence="2">The sequence shown here is derived from an EMBL/GenBank/DDBJ whole genome shotgun (WGS) entry which is preliminary data.</text>
</comment>
<dbReference type="CDD" id="cd07721">
    <property type="entry name" value="yflN-like_MBL-fold"/>
    <property type="match status" value="1"/>
</dbReference>
<dbReference type="InterPro" id="IPR050855">
    <property type="entry name" value="NDM-1-like"/>
</dbReference>
<evidence type="ECO:0000313" key="2">
    <source>
        <dbReference type="EMBL" id="MFE8702724.1"/>
    </source>
</evidence>
<name>A0ABW6KEV1_9BACI</name>
<evidence type="ECO:0000313" key="3">
    <source>
        <dbReference type="Proteomes" id="UP001601059"/>
    </source>
</evidence>
<dbReference type="Pfam" id="PF00753">
    <property type="entry name" value="Lactamase_B"/>
    <property type="match status" value="1"/>
</dbReference>
<organism evidence="2 3">
    <name type="scientific">Cytobacillus spartinae</name>
    <dbReference type="NCBI Taxonomy" id="3299023"/>
    <lineage>
        <taxon>Bacteria</taxon>
        <taxon>Bacillati</taxon>
        <taxon>Bacillota</taxon>
        <taxon>Bacilli</taxon>
        <taxon>Bacillales</taxon>
        <taxon>Bacillaceae</taxon>
        <taxon>Cytobacillus</taxon>
    </lineage>
</organism>
<dbReference type="InterPro" id="IPR001279">
    <property type="entry name" value="Metallo-B-lactamas"/>
</dbReference>
<dbReference type="EMBL" id="JBIACK010000011">
    <property type="protein sequence ID" value="MFE8702724.1"/>
    <property type="molecule type" value="Genomic_DNA"/>
</dbReference>
<dbReference type="PROSITE" id="PS51257">
    <property type="entry name" value="PROKAR_LIPOPROTEIN"/>
    <property type="match status" value="1"/>
</dbReference>
<dbReference type="Proteomes" id="UP001601059">
    <property type="component" value="Unassembled WGS sequence"/>
</dbReference>
<sequence length="267" mass="29659">MDKEELNEHKVAEGVYGFRTAIANIAIVGGCGDSRDEWVIVDAGVPFSGPFIKRCAERVMGKGKKPIAIVLTHGHFDHVGGLKYLLNQWDIPVYAHKEELPFLTGEKNYLPPDPSVGMGLMSLLSPLYPRKAINLGERVRELPENGTIPEMPDWRYIHTPGHTQGHISLFRDTDKLIIVGDAFITVKQESALAVLNQTKEIHGPPAYFTPDWETAEVSIRKLHALQPRIALTGHGKPMAGSELTAGINKLVEEYDHIVVPKHGRYVH</sequence>
<proteinExistence type="predicted"/>
<dbReference type="InterPro" id="IPR036866">
    <property type="entry name" value="RibonucZ/Hydroxyglut_hydro"/>
</dbReference>
<gene>
    <name evidence="2" type="ORF">ACFYKX_19155</name>
</gene>
<dbReference type="SMART" id="SM00849">
    <property type="entry name" value="Lactamase_B"/>
    <property type="match status" value="1"/>
</dbReference>
<accession>A0ABW6KEV1</accession>
<dbReference type="RefSeq" id="WP_389362685.1">
    <property type="nucleotide sequence ID" value="NZ_JBIACK010000011.1"/>
</dbReference>
<dbReference type="Gene3D" id="3.60.15.10">
    <property type="entry name" value="Ribonuclease Z/Hydroxyacylglutathione hydrolase-like"/>
    <property type="match status" value="1"/>
</dbReference>
<dbReference type="SUPFAM" id="SSF56281">
    <property type="entry name" value="Metallo-hydrolase/oxidoreductase"/>
    <property type="match status" value="1"/>
</dbReference>
<protein>
    <submittedName>
        <fullName evidence="2">MBL fold metallo-hydrolase</fullName>
    </submittedName>
</protein>